<dbReference type="EMBL" id="CP116614">
    <property type="protein sequence ID" value="WCG03438.1"/>
    <property type="molecule type" value="Genomic_DNA"/>
</dbReference>
<proteinExistence type="predicted"/>
<dbReference type="AlphaFoldDB" id="A0AAE9XB69"/>
<evidence type="ECO:0000256" key="2">
    <source>
        <dbReference type="ARBA" id="ARBA00022692"/>
    </source>
</evidence>
<keyword evidence="4" id="KW-0472">Membrane</keyword>
<comment type="subcellular location">
    <subcellularLocation>
        <location evidence="1">Membrane</location>
        <topology evidence="1">Single-pass membrane protein</topology>
    </subcellularLocation>
</comment>
<keyword evidence="3" id="KW-1133">Transmembrane helix</keyword>
<reference evidence="6" key="1">
    <citation type="submission" date="2023-01" db="EMBL/GenBank/DDBJ databases">
        <title>Phages are important unrecognized players in the ecology of the oral pathogen Porphyromonas gingivalis.</title>
        <authorList>
            <person name="Matrishin C.B."/>
            <person name="Kauffman K.M."/>
        </authorList>
    </citation>
    <scope>NUCLEOTIDE SEQUENCE</scope>
    <source>
        <strain evidence="6">ATCC 49417</strain>
    </source>
</reference>
<keyword evidence="2" id="KW-0812">Transmembrane</keyword>
<dbReference type="Pfam" id="PF04228">
    <property type="entry name" value="Zn_peptidase"/>
    <property type="match status" value="1"/>
</dbReference>
<protein>
    <submittedName>
        <fullName evidence="6">Neutral zinc metallopeptidase</fullName>
    </submittedName>
</protein>
<dbReference type="PANTHER" id="PTHR30168:SF0">
    <property type="entry name" value="INNER MEMBRANE PROTEIN"/>
    <property type="match status" value="1"/>
</dbReference>
<organism evidence="6 7">
    <name type="scientific">Porphyromonas gingivalis</name>
    <name type="common">Bacteroides gingivalis</name>
    <dbReference type="NCBI Taxonomy" id="837"/>
    <lineage>
        <taxon>Bacteria</taxon>
        <taxon>Pseudomonadati</taxon>
        <taxon>Bacteroidota</taxon>
        <taxon>Bacteroidia</taxon>
        <taxon>Bacteroidales</taxon>
        <taxon>Porphyromonadaceae</taxon>
        <taxon>Porphyromonas</taxon>
    </lineage>
</organism>
<evidence type="ECO:0000313" key="7">
    <source>
        <dbReference type="Proteomes" id="UP001179501"/>
    </source>
</evidence>
<name>A0AAE9XB69_PORGN</name>
<gene>
    <name evidence="6" type="ORF">NY151_01445</name>
</gene>
<evidence type="ECO:0000256" key="5">
    <source>
        <dbReference type="SAM" id="MobiDB-lite"/>
    </source>
</evidence>
<dbReference type="Proteomes" id="UP001179501">
    <property type="component" value="Chromosome"/>
</dbReference>
<evidence type="ECO:0000313" key="6">
    <source>
        <dbReference type="EMBL" id="WCG03438.1"/>
    </source>
</evidence>
<evidence type="ECO:0000256" key="1">
    <source>
        <dbReference type="ARBA" id="ARBA00004167"/>
    </source>
</evidence>
<evidence type="ECO:0000256" key="4">
    <source>
        <dbReference type="ARBA" id="ARBA00023136"/>
    </source>
</evidence>
<dbReference type="RefSeq" id="WP_256824379.1">
    <property type="nucleotide sequence ID" value="NZ_CP116614.1"/>
</dbReference>
<sequence length="135" mass="15126">MFYSRSEYTPEGGRATPYSDSGYAVERTELRSTAQLGHLYGSRSGTLRLGSLRCRAYLAELYSIARRAVRDSPLSSTEYHHLPCGIAHLPVRKQSQGYVVPDAFAHGTSSQRMYWFKRGFETGDFSAGDTFAELK</sequence>
<accession>A0AAE9XB69</accession>
<dbReference type="InterPro" id="IPR007343">
    <property type="entry name" value="Uncharacterised_pept_Zn_put"/>
</dbReference>
<dbReference type="PANTHER" id="PTHR30168">
    <property type="entry name" value="PUTATIVE MEMBRANE PROTEIN YPFJ"/>
    <property type="match status" value="1"/>
</dbReference>
<evidence type="ECO:0000256" key="3">
    <source>
        <dbReference type="ARBA" id="ARBA00022989"/>
    </source>
</evidence>
<feature type="region of interest" description="Disordered" evidence="5">
    <location>
        <begin position="1"/>
        <end position="20"/>
    </location>
</feature>
<dbReference type="GO" id="GO:0016020">
    <property type="term" value="C:membrane"/>
    <property type="evidence" value="ECO:0007669"/>
    <property type="project" value="UniProtKB-SubCell"/>
</dbReference>